<dbReference type="InterPro" id="IPR050900">
    <property type="entry name" value="Transposase_IS3/IS150/IS904"/>
</dbReference>
<dbReference type="PANTHER" id="PTHR46889">
    <property type="entry name" value="TRANSPOSASE INSF FOR INSERTION SEQUENCE IS3B-RELATED"/>
    <property type="match status" value="1"/>
</dbReference>
<dbReference type="InterPro" id="IPR036397">
    <property type="entry name" value="RNaseH_sf"/>
</dbReference>
<dbReference type="Pfam" id="PF00665">
    <property type="entry name" value="rve"/>
    <property type="match status" value="1"/>
</dbReference>
<evidence type="ECO:0000256" key="1">
    <source>
        <dbReference type="ARBA" id="ARBA00002286"/>
    </source>
</evidence>
<evidence type="ECO:0000259" key="3">
    <source>
        <dbReference type="PROSITE" id="PS50994"/>
    </source>
</evidence>
<dbReference type="InterPro" id="IPR025948">
    <property type="entry name" value="HTH-like_dom"/>
</dbReference>
<dbReference type="PROSITE" id="PS50994">
    <property type="entry name" value="INTEGRASE"/>
    <property type="match status" value="1"/>
</dbReference>
<feature type="region of interest" description="Disordered" evidence="2">
    <location>
        <begin position="1"/>
        <end position="20"/>
    </location>
</feature>
<sequence>MARASTYYQPKEPEEKASDEDERLMAEIDKIHVGCPAYGARKIARVLKGQGFDATRWHVGRLMAEMNVRPCCPLPSLSAPSKHSRQFPYLLKGKKISFPNQAWSTDITYVQIGGRHMYLTAVIDWYSRYIVSFRLSDTMQAKEVVRCVKDAFRRHGRPSILNSDQGSVFGSDEYVELLKGAHVIQSMDGKSRWRDNVLMERWFRTLKSECLRTTEYSTPKQLERIISDFVSYYNDERIRQSLDYETPASWYFSGINQKAA</sequence>
<dbReference type="EMBL" id="FMZL01000040">
    <property type="protein sequence ID" value="SDC68845.1"/>
    <property type="molecule type" value="Genomic_DNA"/>
</dbReference>
<dbReference type="InterPro" id="IPR001584">
    <property type="entry name" value="Integrase_cat-core"/>
</dbReference>
<dbReference type="GO" id="GO:0003676">
    <property type="term" value="F:nucleic acid binding"/>
    <property type="evidence" value="ECO:0007669"/>
    <property type="project" value="InterPro"/>
</dbReference>
<dbReference type="SUPFAM" id="SSF53098">
    <property type="entry name" value="Ribonuclease H-like"/>
    <property type="match status" value="1"/>
</dbReference>
<dbReference type="InterPro" id="IPR012337">
    <property type="entry name" value="RNaseH-like_sf"/>
</dbReference>
<protein>
    <submittedName>
        <fullName evidence="4">Putative transposase</fullName>
    </submittedName>
</protein>
<dbReference type="GO" id="GO:0015074">
    <property type="term" value="P:DNA integration"/>
    <property type="evidence" value="ECO:0007669"/>
    <property type="project" value="InterPro"/>
</dbReference>
<comment type="function">
    <text evidence="1">Involved in the transposition of the insertion sequence.</text>
</comment>
<dbReference type="AlphaFoldDB" id="A0A1G6NNV4"/>
<feature type="domain" description="Integrase catalytic" evidence="3">
    <location>
        <begin position="95"/>
        <end position="255"/>
    </location>
</feature>
<dbReference type="PANTHER" id="PTHR46889:SF4">
    <property type="entry name" value="TRANSPOSASE INSO FOR INSERTION SEQUENCE ELEMENT IS911B-RELATED"/>
    <property type="match status" value="1"/>
</dbReference>
<name>A0A1G6NNV4_9ACTN</name>
<dbReference type="Gene3D" id="3.30.420.10">
    <property type="entry name" value="Ribonuclease H-like superfamily/Ribonuclease H"/>
    <property type="match status" value="1"/>
</dbReference>
<proteinExistence type="predicted"/>
<gene>
    <name evidence="4" type="ORF">SAMN04487824_1404</name>
</gene>
<keyword evidence="5" id="KW-1185">Reference proteome</keyword>
<dbReference type="Proteomes" id="UP000198528">
    <property type="component" value="Unassembled WGS sequence"/>
</dbReference>
<organism evidence="4 5">
    <name type="scientific">Parafannyhessea umbonata</name>
    <dbReference type="NCBI Taxonomy" id="604330"/>
    <lineage>
        <taxon>Bacteria</taxon>
        <taxon>Bacillati</taxon>
        <taxon>Actinomycetota</taxon>
        <taxon>Coriobacteriia</taxon>
        <taxon>Coriobacteriales</taxon>
        <taxon>Atopobiaceae</taxon>
        <taxon>Parafannyhessea</taxon>
    </lineage>
</organism>
<evidence type="ECO:0000313" key="4">
    <source>
        <dbReference type="EMBL" id="SDC68845.1"/>
    </source>
</evidence>
<accession>A0A1G6NNV4</accession>
<evidence type="ECO:0000313" key="5">
    <source>
        <dbReference type="Proteomes" id="UP000198528"/>
    </source>
</evidence>
<evidence type="ECO:0000256" key="2">
    <source>
        <dbReference type="SAM" id="MobiDB-lite"/>
    </source>
</evidence>
<dbReference type="Pfam" id="PF13276">
    <property type="entry name" value="HTH_21"/>
    <property type="match status" value="1"/>
</dbReference>
<dbReference type="NCBIfam" id="NF033516">
    <property type="entry name" value="transpos_IS3"/>
    <property type="match status" value="1"/>
</dbReference>
<reference evidence="5" key="1">
    <citation type="submission" date="2016-10" db="EMBL/GenBank/DDBJ databases">
        <authorList>
            <person name="Varghese N."/>
            <person name="Submissions S."/>
        </authorList>
    </citation>
    <scope>NUCLEOTIDE SEQUENCE [LARGE SCALE GENOMIC DNA]</scope>
    <source>
        <strain evidence="5">DSM 22619</strain>
    </source>
</reference>
<dbReference type="Pfam" id="PF13683">
    <property type="entry name" value="rve_3"/>
    <property type="match status" value="1"/>
</dbReference>
<dbReference type="InterPro" id="IPR048020">
    <property type="entry name" value="Transpos_IS3"/>
</dbReference>